<dbReference type="AlphaFoldDB" id="A0A848G9G3"/>
<evidence type="ECO:0000256" key="8">
    <source>
        <dbReference type="SAM" id="Phobius"/>
    </source>
</evidence>
<dbReference type="InterPro" id="IPR036097">
    <property type="entry name" value="HisK_dim/P_sf"/>
</dbReference>
<dbReference type="Proteomes" id="UP000580043">
    <property type="component" value="Unassembled WGS sequence"/>
</dbReference>
<evidence type="ECO:0000256" key="4">
    <source>
        <dbReference type="ARBA" id="ARBA00023012"/>
    </source>
</evidence>
<dbReference type="GO" id="GO:0000155">
    <property type="term" value="F:phosphorelay sensor kinase activity"/>
    <property type="evidence" value="ECO:0007669"/>
    <property type="project" value="InterPro"/>
</dbReference>
<dbReference type="EC" id="2.7.13.3" evidence="2"/>
<evidence type="ECO:0000256" key="5">
    <source>
        <dbReference type="ARBA" id="ARBA00058004"/>
    </source>
</evidence>
<proteinExistence type="predicted"/>
<dbReference type="PANTHER" id="PTHR45339">
    <property type="entry name" value="HYBRID SIGNAL TRANSDUCTION HISTIDINE KINASE J"/>
    <property type="match status" value="1"/>
</dbReference>
<dbReference type="PANTHER" id="PTHR45339:SF5">
    <property type="entry name" value="HISTIDINE KINASE"/>
    <property type="match status" value="1"/>
</dbReference>
<feature type="transmembrane region" description="Helical" evidence="8">
    <location>
        <begin position="16"/>
        <end position="33"/>
    </location>
</feature>
<dbReference type="CDD" id="cd16922">
    <property type="entry name" value="HATPase_EvgS-ArcB-TorS-like"/>
    <property type="match status" value="1"/>
</dbReference>
<dbReference type="InterPro" id="IPR036890">
    <property type="entry name" value="HATPase_C_sf"/>
</dbReference>
<evidence type="ECO:0000256" key="2">
    <source>
        <dbReference type="ARBA" id="ARBA00012438"/>
    </source>
</evidence>
<keyword evidence="12" id="KW-1185">Reference proteome</keyword>
<keyword evidence="8" id="KW-0472">Membrane</keyword>
<dbReference type="SUPFAM" id="SSF55874">
    <property type="entry name" value="ATPase domain of HSP90 chaperone/DNA topoisomerase II/histidine kinase"/>
    <property type="match status" value="1"/>
</dbReference>
<evidence type="ECO:0000256" key="7">
    <source>
        <dbReference type="PROSITE-ProRule" id="PRU00169"/>
    </source>
</evidence>
<dbReference type="CDD" id="cd00082">
    <property type="entry name" value="HisKA"/>
    <property type="match status" value="1"/>
</dbReference>
<dbReference type="Pfam" id="PF00512">
    <property type="entry name" value="HisKA"/>
    <property type="match status" value="1"/>
</dbReference>
<dbReference type="PROSITE" id="PS50109">
    <property type="entry name" value="HIS_KIN"/>
    <property type="match status" value="1"/>
</dbReference>
<name>A0A848G9G3_9RHOO</name>
<evidence type="ECO:0000256" key="6">
    <source>
        <dbReference type="ARBA" id="ARBA00070152"/>
    </source>
</evidence>
<dbReference type="EMBL" id="JABBGA010000022">
    <property type="protein sequence ID" value="NML28099.1"/>
    <property type="molecule type" value="Genomic_DNA"/>
</dbReference>
<protein>
    <recommendedName>
        <fullName evidence="6">Virulence sensor protein BvgS</fullName>
        <ecNumber evidence="2">2.7.13.3</ecNumber>
    </recommendedName>
</protein>
<keyword evidence="8" id="KW-0812">Transmembrane</keyword>
<dbReference type="InterPro" id="IPR011006">
    <property type="entry name" value="CheY-like_superfamily"/>
</dbReference>
<gene>
    <name evidence="11" type="ORF">HHL15_20275</name>
</gene>
<dbReference type="Gene3D" id="3.30.450.20">
    <property type="entry name" value="PAS domain"/>
    <property type="match status" value="2"/>
</dbReference>
<dbReference type="Gene3D" id="1.10.287.130">
    <property type="match status" value="1"/>
</dbReference>
<dbReference type="PROSITE" id="PS50110">
    <property type="entry name" value="RESPONSE_REGULATORY"/>
    <property type="match status" value="1"/>
</dbReference>
<dbReference type="SMART" id="SM00388">
    <property type="entry name" value="HisKA"/>
    <property type="match status" value="1"/>
</dbReference>
<dbReference type="CDD" id="cd12915">
    <property type="entry name" value="PDC2_DGC_like"/>
    <property type="match status" value="1"/>
</dbReference>
<feature type="domain" description="Response regulatory" evidence="10">
    <location>
        <begin position="612"/>
        <end position="728"/>
    </location>
</feature>
<dbReference type="Gene3D" id="3.30.565.10">
    <property type="entry name" value="Histidine kinase-like ATPase, C-terminal domain"/>
    <property type="match status" value="1"/>
</dbReference>
<evidence type="ECO:0000256" key="3">
    <source>
        <dbReference type="ARBA" id="ARBA00022553"/>
    </source>
</evidence>
<dbReference type="PRINTS" id="PR00344">
    <property type="entry name" value="BCTRLSENSOR"/>
</dbReference>
<keyword evidence="8" id="KW-1133">Transmembrane helix</keyword>
<dbReference type="CDD" id="cd18773">
    <property type="entry name" value="PDC1_HK_sensor"/>
    <property type="match status" value="1"/>
</dbReference>
<sequence>MSHTNAALTLRRLRRGFLLGGVLFFVVVATWIWRTWQESRAYELTHLATIAEITGNSLDNYFSGHENRMRVFGSRLKSEDFKPGHLSALLRAFKESDPEYLFVTLSRAEGGVFATDKTDKPEEIPYTRDVPGRQVAFDEIAVQDRLNVGRPAEGRVIKDWIMPLRLGIRDAGGQLQYVMNATLPLSRQQSFWQNLGLPAGSALGLLRDDAFLVSRYPVPPSGDLKKTYGTPRDGALVLHLREQGFPARGVLSGHNSVTGKEALFAFRRLEHYPLTVFVSTPVDGAIQRWRGQLGLPLFLTVIALAAGILVYRSMARWIQASEALGQYHRHLEEEVGQRTAQLEAAKLAAEAASRAKSTFLANMSHELRTPLSGIVGMVRLARARMADPQGRDQLDKANLAADHLLSVINDILDLSKIEADQLVLEASDFQLQTILDSVSSIVGLKAREKGLAFSLDLPPGLAGERFLGDALRLRQILLNLTTNSVKFTEQGSITLRVRELERNLQEARLRFEVADSGIGIGLADQARLFSAFEQADNSMTRKYGGTGLGLAISKRLVALMGGRIGVESSPGCGSLFWFETALPLSRTLAVAEEGADADILADEIRHHHAGRRVLVAEDEPINQEVARVMLEDVGLQVDVADDGEQAVRLAGETDYALILMDMQMPVMNGIEATRAICAGGRNRNTPILAMTANAFIEDRERCLAAGMRAHIAKPVIPENLYGMLLKWLAKC</sequence>
<dbReference type="RefSeq" id="WP_169147634.1">
    <property type="nucleotide sequence ID" value="NZ_JABBGA010000022.1"/>
</dbReference>
<feature type="modified residue" description="4-aspartylphosphate" evidence="7">
    <location>
        <position position="661"/>
    </location>
</feature>
<dbReference type="InterPro" id="IPR004358">
    <property type="entry name" value="Sig_transdc_His_kin-like_C"/>
</dbReference>
<dbReference type="Pfam" id="PF02518">
    <property type="entry name" value="HATPase_c"/>
    <property type="match status" value="1"/>
</dbReference>
<dbReference type="SMART" id="SM00448">
    <property type="entry name" value="REC"/>
    <property type="match status" value="1"/>
</dbReference>
<keyword evidence="4" id="KW-0902">Two-component regulatory system</keyword>
<dbReference type="InterPro" id="IPR001789">
    <property type="entry name" value="Sig_transdc_resp-reg_receiver"/>
</dbReference>
<keyword evidence="3 7" id="KW-0597">Phosphoprotein</keyword>
<evidence type="ECO:0000313" key="11">
    <source>
        <dbReference type="EMBL" id="NML28099.1"/>
    </source>
</evidence>
<comment type="function">
    <text evidence="5">Member of the two-component regulatory system BvgS/BvgA. Phosphorylates BvgA via a four-step phosphorelay in response to environmental signals.</text>
</comment>
<dbReference type="InterPro" id="IPR003594">
    <property type="entry name" value="HATPase_dom"/>
</dbReference>
<dbReference type="SUPFAM" id="SSF52172">
    <property type="entry name" value="CheY-like"/>
    <property type="match status" value="1"/>
</dbReference>
<reference evidence="11 12" key="1">
    <citation type="submission" date="2020-04" db="EMBL/GenBank/DDBJ databases">
        <title>Zoogloea sp. G-4-1-14 isolated from soil.</title>
        <authorList>
            <person name="Dahal R.H."/>
        </authorList>
    </citation>
    <scope>NUCLEOTIDE SEQUENCE [LARGE SCALE GENOMIC DNA]</scope>
    <source>
        <strain evidence="11 12">G-4-1-14</strain>
    </source>
</reference>
<comment type="caution">
    <text evidence="11">The sequence shown here is derived from an EMBL/GenBank/DDBJ whole genome shotgun (WGS) entry which is preliminary data.</text>
</comment>
<dbReference type="CDD" id="cd17546">
    <property type="entry name" value="REC_hyHK_CKI1_RcsC-like"/>
    <property type="match status" value="1"/>
</dbReference>
<organism evidence="11 12">
    <name type="scientific">Zoogloea dura</name>
    <dbReference type="NCBI Taxonomy" id="2728840"/>
    <lineage>
        <taxon>Bacteria</taxon>
        <taxon>Pseudomonadati</taxon>
        <taxon>Pseudomonadota</taxon>
        <taxon>Betaproteobacteria</taxon>
        <taxon>Rhodocyclales</taxon>
        <taxon>Zoogloeaceae</taxon>
        <taxon>Zoogloea</taxon>
    </lineage>
</organism>
<dbReference type="SUPFAM" id="SSF47384">
    <property type="entry name" value="Homodimeric domain of signal transducing histidine kinase"/>
    <property type="match status" value="1"/>
</dbReference>
<comment type="catalytic activity">
    <reaction evidence="1">
        <text>ATP + protein L-histidine = ADP + protein N-phospho-L-histidine.</text>
        <dbReference type="EC" id="2.7.13.3"/>
    </reaction>
</comment>
<dbReference type="Gene3D" id="3.40.50.2300">
    <property type="match status" value="1"/>
</dbReference>
<evidence type="ECO:0000259" key="9">
    <source>
        <dbReference type="PROSITE" id="PS50109"/>
    </source>
</evidence>
<feature type="domain" description="Histidine kinase" evidence="9">
    <location>
        <begin position="362"/>
        <end position="584"/>
    </location>
</feature>
<dbReference type="InterPro" id="IPR003661">
    <property type="entry name" value="HisK_dim/P_dom"/>
</dbReference>
<accession>A0A848G9G3</accession>
<dbReference type="FunFam" id="3.30.565.10:FF:000010">
    <property type="entry name" value="Sensor histidine kinase RcsC"/>
    <property type="match status" value="1"/>
</dbReference>
<dbReference type="Pfam" id="PF00072">
    <property type="entry name" value="Response_reg"/>
    <property type="match status" value="1"/>
</dbReference>
<evidence type="ECO:0000259" key="10">
    <source>
        <dbReference type="PROSITE" id="PS50110"/>
    </source>
</evidence>
<evidence type="ECO:0000256" key="1">
    <source>
        <dbReference type="ARBA" id="ARBA00000085"/>
    </source>
</evidence>
<dbReference type="SMART" id="SM00387">
    <property type="entry name" value="HATPase_c"/>
    <property type="match status" value="1"/>
</dbReference>
<evidence type="ECO:0000313" key="12">
    <source>
        <dbReference type="Proteomes" id="UP000580043"/>
    </source>
</evidence>
<dbReference type="InterPro" id="IPR005467">
    <property type="entry name" value="His_kinase_dom"/>
</dbReference>